<dbReference type="SUPFAM" id="SSF48179">
    <property type="entry name" value="6-phosphogluconate dehydrogenase C-terminal domain-like"/>
    <property type="match status" value="1"/>
</dbReference>
<evidence type="ECO:0000256" key="4">
    <source>
        <dbReference type="ARBA" id="ARBA00023027"/>
    </source>
</evidence>
<dbReference type="InterPro" id="IPR036291">
    <property type="entry name" value="NAD(P)-bd_dom_sf"/>
</dbReference>
<keyword evidence="3" id="KW-0560">Oxidoreductase</keyword>
<feature type="domain" description="3-hydroxyacyl-CoA dehydrogenase C-terminal" evidence="8">
    <location>
        <begin position="211"/>
        <end position="254"/>
    </location>
</feature>
<dbReference type="InterPro" id="IPR006108">
    <property type="entry name" value="3HC_DH_C"/>
</dbReference>
<keyword evidence="7" id="KW-0472">Membrane</keyword>
<name>A0A915E4U8_9BILA</name>
<evidence type="ECO:0000256" key="3">
    <source>
        <dbReference type="ARBA" id="ARBA00023002"/>
    </source>
</evidence>
<dbReference type="WBParaSite" id="jg26205">
    <property type="protein sequence ID" value="jg26205"/>
    <property type="gene ID" value="jg26205"/>
</dbReference>
<comment type="pathway">
    <text evidence="2">Lipid metabolism; fatty acid beta-oxidation.</text>
</comment>
<dbReference type="PROSITE" id="PS00067">
    <property type="entry name" value="3HCDH"/>
    <property type="match status" value="1"/>
</dbReference>
<dbReference type="Proteomes" id="UP000887574">
    <property type="component" value="Unplaced"/>
</dbReference>
<evidence type="ECO:0000256" key="5">
    <source>
        <dbReference type="ARBA" id="ARBA00023128"/>
    </source>
</evidence>
<dbReference type="SUPFAM" id="SSF51735">
    <property type="entry name" value="NAD(P)-binding Rossmann-fold domains"/>
    <property type="match status" value="1"/>
</dbReference>
<evidence type="ECO:0000259" key="9">
    <source>
        <dbReference type="Pfam" id="PF02737"/>
    </source>
</evidence>
<comment type="subcellular location">
    <subcellularLocation>
        <location evidence="1">Mitochondrion matrix</location>
    </subcellularLocation>
</comment>
<dbReference type="Pfam" id="PF02737">
    <property type="entry name" value="3HCDH_N"/>
    <property type="match status" value="1"/>
</dbReference>
<dbReference type="GO" id="GO:0003857">
    <property type="term" value="F:(3S)-3-hydroxyacyl-CoA dehydrogenase (NAD+) activity"/>
    <property type="evidence" value="ECO:0007669"/>
    <property type="project" value="UniProtKB-EC"/>
</dbReference>
<dbReference type="InterPro" id="IPR052242">
    <property type="entry name" value="Mito_3-hydroxyacyl-CoA_DH"/>
</dbReference>
<keyword evidence="5" id="KW-0496">Mitochondrion</keyword>
<evidence type="ECO:0000256" key="2">
    <source>
        <dbReference type="ARBA" id="ARBA00005005"/>
    </source>
</evidence>
<evidence type="ECO:0000256" key="6">
    <source>
        <dbReference type="ARBA" id="ARBA00049556"/>
    </source>
</evidence>
<dbReference type="InterPro" id="IPR006180">
    <property type="entry name" value="3-OHacyl-CoA_DH_CS"/>
</dbReference>
<dbReference type="InterPro" id="IPR006176">
    <property type="entry name" value="3-OHacyl-CoA_DH_NAD-bd"/>
</dbReference>
<dbReference type="AlphaFoldDB" id="A0A915E4U8"/>
<protein>
    <submittedName>
        <fullName evidence="11">Uncharacterized protein</fullName>
    </submittedName>
</protein>
<evidence type="ECO:0000256" key="7">
    <source>
        <dbReference type="SAM" id="Phobius"/>
    </source>
</evidence>
<dbReference type="PANTHER" id="PTHR43561:SF1">
    <property type="entry name" value="HYDROXY-ACYL-COA DEHYDROGENASE"/>
    <property type="match status" value="1"/>
</dbReference>
<feature type="domain" description="3-hydroxyacyl-CoA dehydrogenase NAD binding" evidence="9">
    <location>
        <begin position="11"/>
        <end position="184"/>
    </location>
</feature>
<comment type="catalytic activity">
    <reaction evidence="6">
        <text>a (3S)-3-hydroxyacyl-CoA + NAD(+) = a 3-oxoacyl-CoA + NADH + H(+)</text>
        <dbReference type="Rhea" id="RHEA:22432"/>
        <dbReference type="ChEBI" id="CHEBI:15378"/>
        <dbReference type="ChEBI" id="CHEBI:57318"/>
        <dbReference type="ChEBI" id="CHEBI:57540"/>
        <dbReference type="ChEBI" id="CHEBI:57945"/>
        <dbReference type="ChEBI" id="CHEBI:90726"/>
        <dbReference type="EC" id="1.1.1.35"/>
    </reaction>
</comment>
<feature type="transmembrane region" description="Helical" evidence="7">
    <location>
        <begin position="273"/>
        <end position="294"/>
    </location>
</feature>
<proteinExistence type="predicted"/>
<dbReference type="Gene3D" id="1.10.1040.50">
    <property type="match status" value="1"/>
</dbReference>
<evidence type="ECO:0000313" key="10">
    <source>
        <dbReference type="Proteomes" id="UP000887574"/>
    </source>
</evidence>
<dbReference type="Pfam" id="PF00725">
    <property type="entry name" value="3HCDH"/>
    <property type="match status" value="1"/>
</dbReference>
<dbReference type="PANTHER" id="PTHR43561">
    <property type="match status" value="1"/>
</dbReference>
<keyword evidence="4" id="KW-0520">NAD</keyword>
<reference evidence="11" key="1">
    <citation type="submission" date="2022-11" db="UniProtKB">
        <authorList>
            <consortium name="WormBaseParasite"/>
        </authorList>
    </citation>
    <scope>IDENTIFICATION</scope>
</reference>
<evidence type="ECO:0000313" key="11">
    <source>
        <dbReference type="WBParaSite" id="jg26205"/>
    </source>
</evidence>
<dbReference type="GO" id="GO:0070403">
    <property type="term" value="F:NAD+ binding"/>
    <property type="evidence" value="ECO:0007669"/>
    <property type="project" value="InterPro"/>
</dbReference>
<keyword evidence="7" id="KW-0812">Transmembrane</keyword>
<keyword evidence="10" id="KW-1185">Reference proteome</keyword>
<accession>A0A915E4U8</accession>
<keyword evidence="7" id="KW-1133">Transmembrane helix</keyword>
<evidence type="ECO:0000259" key="8">
    <source>
        <dbReference type="Pfam" id="PF00725"/>
    </source>
</evidence>
<dbReference type="Gene3D" id="3.40.50.720">
    <property type="entry name" value="NAD(P)-binding Rossmann-like Domain"/>
    <property type="match status" value="1"/>
</dbReference>
<dbReference type="InterPro" id="IPR008927">
    <property type="entry name" value="6-PGluconate_DH-like_C_sf"/>
</dbReference>
<organism evidence="10 11">
    <name type="scientific">Ditylenchus dipsaci</name>
    <dbReference type="NCBI Taxonomy" id="166011"/>
    <lineage>
        <taxon>Eukaryota</taxon>
        <taxon>Metazoa</taxon>
        <taxon>Ecdysozoa</taxon>
        <taxon>Nematoda</taxon>
        <taxon>Chromadorea</taxon>
        <taxon>Rhabditida</taxon>
        <taxon>Tylenchina</taxon>
        <taxon>Tylenchomorpha</taxon>
        <taxon>Sphaerularioidea</taxon>
        <taxon>Anguinidae</taxon>
        <taxon>Anguininae</taxon>
        <taxon>Ditylenchus</taxon>
    </lineage>
</organism>
<dbReference type="FunFam" id="3.40.50.720:FF:000009">
    <property type="entry name" value="Fatty oxidation complex, alpha subunit"/>
    <property type="match status" value="1"/>
</dbReference>
<evidence type="ECO:0000256" key="1">
    <source>
        <dbReference type="ARBA" id="ARBA00004305"/>
    </source>
</evidence>
<dbReference type="GO" id="GO:0006635">
    <property type="term" value="P:fatty acid beta-oxidation"/>
    <property type="evidence" value="ECO:0007669"/>
    <property type="project" value="TreeGrafter"/>
</dbReference>
<dbReference type="GO" id="GO:0005759">
    <property type="term" value="C:mitochondrial matrix"/>
    <property type="evidence" value="ECO:0007669"/>
    <property type="project" value="UniProtKB-SubCell"/>
</dbReference>
<sequence length="349" mass="38652">MVETDFQVVNKVVIVGTGLMGTGITQVALEAGVQVTMVGRTDEKCDSARTKITNGVNKTAKRKLASESQEIQQSWIETNLEEADMVVEAIVENLKVKQKLFIDLEKVVPSHCLLVTNTSSFLLEDVSCKMEQKKQNFGGLHFFNPVPAMKLVEVVRGMDTSDVAYDALFRFCQRLGKTPVKCKDSPGFIVNRLLVPYLADAMRLAENGDADLMDYIGLDTMKFILDGWHQRMPDDHRYTPCNSLDKLVSSGKMGLGVALAVFCMDFGNNKSTYGVIALVAGAITVQAGILIFLYKRYTRLAEQYSQMLVQHADLRMDVTLVKKRMKSLEEGLSKGLSPKSLLPPAITNP</sequence>